<accession>A0ABP0PY75</accession>
<evidence type="ECO:0000313" key="3">
    <source>
        <dbReference type="Proteomes" id="UP001642484"/>
    </source>
</evidence>
<evidence type="ECO:0000256" key="1">
    <source>
        <dbReference type="SAM" id="MobiDB-lite"/>
    </source>
</evidence>
<sequence length="238" mass="26518">MRRGKGRKAPAADDGWAVGEALNLLLPPTMEENAPMEEKHHGGEGEAEEPMVDEPMEGEEEEDMVKDEEVEAADDKDKPRPSQKREDEDHEGHDKSSTKGKKNWSWKSKGGWGRGKGKGKWHQQGHGRGAIGEGRGWSRPHWAQQKWKSQAGCRKGQGKGKYDDYGGEYCVGGYRDVSGTFFPYGQGRSRKRTPGKQSQAAQKGKSWKAQGEQDQWTYAMKAVCQLSEVAMKAIARSE</sequence>
<gene>
    <name evidence="2" type="ORF">CCMP2556_LOCUS39665</name>
</gene>
<feature type="compositionally biased region" description="Acidic residues" evidence="1">
    <location>
        <begin position="45"/>
        <end position="72"/>
    </location>
</feature>
<reference evidence="2 3" key="1">
    <citation type="submission" date="2024-02" db="EMBL/GenBank/DDBJ databases">
        <authorList>
            <person name="Chen Y."/>
            <person name="Shah S."/>
            <person name="Dougan E. K."/>
            <person name="Thang M."/>
            <person name="Chan C."/>
        </authorList>
    </citation>
    <scope>NUCLEOTIDE SEQUENCE [LARGE SCALE GENOMIC DNA]</scope>
</reference>
<dbReference type="EMBL" id="CAXAMN010023805">
    <property type="protein sequence ID" value="CAK9080966.1"/>
    <property type="molecule type" value="Genomic_DNA"/>
</dbReference>
<dbReference type="Proteomes" id="UP001642484">
    <property type="component" value="Unassembled WGS sequence"/>
</dbReference>
<feature type="compositionally biased region" description="Basic and acidic residues" evidence="1">
    <location>
        <begin position="73"/>
        <end position="97"/>
    </location>
</feature>
<organism evidence="2 3">
    <name type="scientific">Durusdinium trenchii</name>
    <dbReference type="NCBI Taxonomy" id="1381693"/>
    <lineage>
        <taxon>Eukaryota</taxon>
        <taxon>Sar</taxon>
        <taxon>Alveolata</taxon>
        <taxon>Dinophyceae</taxon>
        <taxon>Suessiales</taxon>
        <taxon>Symbiodiniaceae</taxon>
        <taxon>Durusdinium</taxon>
    </lineage>
</organism>
<proteinExistence type="predicted"/>
<keyword evidence="3" id="KW-1185">Reference proteome</keyword>
<comment type="caution">
    <text evidence="2">The sequence shown here is derived from an EMBL/GenBank/DDBJ whole genome shotgun (WGS) entry which is preliminary data.</text>
</comment>
<evidence type="ECO:0000313" key="2">
    <source>
        <dbReference type="EMBL" id="CAK9080966.1"/>
    </source>
</evidence>
<name>A0ABP0PY75_9DINO</name>
<feature type="region of interest" description="Disordered" evidence="1">
    <location>
        <begin position="183"/>
        <end position="212"/>
    </location>
</feature>
<feature type="region of interest" description="Disordered" evidence="1">
    <location>
        <begin position="1"/>
        <end position="165"/>
    </location>
</feature>
<protein>
    <submittedName>
        <fullName evidence="2">Uncharacterized protein</fullName>
    </submittedName>
</protein>
<feature type="compositionally biased region" description="Basic residues" evidence="1">
    <location>
        <begin position="115"/>
        <end position="125"/>
    </location>
</feature>
<feature type="compositionally biased region" description="Gly residues" evidence="1">
    <location>
        <begin position="126"/>
        <end position="135"/>
    </location>
</feature>